<dbReference type="RefSeq" id="WP_380020898.1">
    <property type="nucleotide sequence ID" value="NZ_JBHSHD010000008.1"/>
</dbReference>
<dbReference type="PANTHER" id="PTHR38731:SF3">
    <property type="entry name" value="BLL6125 PROTEIN"/>
    <property type="match status" value="1"/>
</dbReference>
<feature type="compositionally biased region" description="Polar residues" evidence="1">
    <location>
        <begin position="744"/>
        <end position="755"/>
    </location>
</feature>
<dbReference type="PANTHER" id="PTHR38731">
    <property type="entry name" value="LIPL45-RELATED LIPOPROTEIN-RELATED"/>
    <property type="match status" value="1"/>
</dbReference>
<accession>A0ABV9QVZ7</accession>
<evidence type="ECO:0000256" key="1">
    <source>
        <dbReference type="SAM" id="MobiDB-lite"/>
    </source>
</evidence>
<comment type="caution">
    <text evidence="3">The sequence shown here is derived from an EMBL/GenBank/DDBJ whole genome shotgun (WGS) entry which is preliminary data.</text>
</comment>
<keyword evidence="2" id="KW-0732">Signal</keyword>
<feature type="compositionally biased region" description="Pro residues" evidence="1">
    <location>
        <begin position="726"/>
        <end position="743"/>
    </location>
</feature>
<reference evidence="4" key="1">
    <citation type="journal article" date="2019" name="Int. J. Syst. Evol. Microbiol.">
        <title>The Global Catalogue of Microorganisms (GCM) 10K type strain sequencing project: providing services to taxonomists for standard genome sequencing and annotation.</title>
        <authorList>
            <consortium name="The Broad Institute Genomics Platform"/>
            <consortium name="The Broad Institute Genome Sequencing Center for Infectious Disease"/>
            <person name="Wu L."/>
            <person name="Ma J."/>
        </authorList>
    </citation>
    <scope>NUCLEOTIDE SEQUENCE [LARGE SCALE GENOMIC DNA]</scope>
    <source>
        <strain evidence="4">CCUG 30340</strain>
    </source>
</reference>
<keyword evidence="4" id="KW-1185">Reference proteome</keyword>
<dbReference type="Pfam" id="PF20245">
    <property type="entry name" value="DUF6600"/>
    <property type="match status" value="1"/>
</dbReference>
<feature type="region of interest" description="Disordered" evidence="1">
    <location>
        <begin position="503"/>
        <end position="522"/>
    </location>
</feature>
<feature type="compositionally biased region" description="Polar residues" evidence="1">
    <location>
        <begin position="711"/>
        <end position="723"/>
    </location>
</feature>
<evidence type="ECO:0000256" key="2">
    <source>
        <dbReference type="SAM" id="SignalP"/>
    </source>
</evidence>
<feature type="chain" id="PRO_5046517331" evidence="2">
    <location>
        <begin position="30"/>
        <end position="829"/>
    </location>
</feature>
<feature type="compositionally biased region" description="Polar residues" evidence="1">
    <location>
        <begin position="643"/>
        <end position="661"/>
    </location>
</feature>
<protein>
    <submittedName>
        <fullName evidence="3">DUF6600 domain-containing protein</fullName>
    </submittedName>
</protein>
<proteinExistence type="predicted"/>
<feature type="compositionally biased region" description="Low complexity" evidence="1">
    <location>
        <begin position="756"/>
        <end position="817"/>
    </location>
</feature>
<sequence>MSTMRHSIPKACFAVLTMAFGLFAGAALAEVDPPDRVARVSFLRGNVSFQPAGDDQWAEMSLNRPIVTGDKVYADRDSRAELEIGAATLRVDEGSTLNLLNLDDNIAQIELTEGTLNLHVRRVFDGQSYEIDTPTLAFVVNRPGDYRIDIAPQGDSTMVTVFEGAGDVYGEDNASYSVRAGNSYKFHDSALRDYETFDLPRRDDFDQWCSSRNERYERATSRQYVSEDVIGYADLDDYGSWSDERDYGSVWYPTRVEADWTPYRSGHWSWIDPWGWSWVDSSPWGFAPFHYGRWAYIGNRWGWCPGARRLRPVYAPALVGFVGGGGWGVSIGVNSGPVGWFPLGPRDVYVPWYRASRNYFTNVNVRNTTIINNTYITNVYNDYSRGRPIRGDYAYRTNVNAVTAVSRDTFIGARPVSGARVQVNETNLRNAQVVSRIGITPERASFAATAGRGRAAPAAALDRRVIARTAPPAQAAPIASRIQAIQRNGAQPLARNQLRELAPQRPAAQAGANRSAPNSRVQVVGQNVRGTPQPLPARGAATPTRPAAGGNDRATPNLPGARGGATAPNRATIPAPADAQRAQPGNRAQPNAPSDRAGALPSSRFAPRSGTPGDNRAPVTRGNAMPPSRGTVDAPNRAATPASPRSTTEPAVRGNQGSALPSNRYAPRTQPSDTRATPRPQQQPSAPRSTPSFDRGSTPAPRSTPAPQPRSTPQYQPRNTPAPQRSAPPPQYQPRSNPAPQPRSTPQYQPRNAPTPQRSAPQPQYQPRSAPAPQQRSAPQPQYQPRSAPAPQQRSAPQPRSAPAPQQQQRAQPPQNRGRGGDDNDRDRR</sequence>
<feature type="compositionally biased region" description="Low complexity" evidence="1">
    <location>
        <begin position="536"/>
        <end position="550"/>
    </location>
</feature>
<feature type="region of interest" description="Disordered" evidence="1">
    <location>
        <begin position="528"/>
        <end position="829"/>
    </location>
</feature>
<dbReference type="Proteomes" id="UP001595886">
    <property type="component" value="Unassembled WGS sequence"/>
</dbReference>
<evidence type="ECO:0000313" key="4">
    <source>
        <dbReference type="Proteomes" id="UP001595886"/>
    </source>
</evidence>
<name>A0ABV9QVZ7_9GAMM</name>
<gene>
    <name evidence="3" type="ORF">ACFO6Q_10900</name>
</gene>
<dbReference type="EMBL" id="JBHSHD010000008">
    <property type="protein sequence ID" value="MFC4820835.1"/>
    <property type="molecule type" value="Genomic_DNA"/>
</dbReference>
<feature type="compositionally biased region" description="Basic and acidic residues" evidence="1">
    <location>
        <begin position="819"/>
        <end position="829"/>
    </location>
</feature>
<feature type="compositionally biased region" description="Low complexity" evidence="1">
    <location>
        <begin position="674"/>
        <end position="692"/>
    </location>
</feature>
<feature type="signal peptide" evidence="2">
    <location>
        <begin position="1"/>
        <end position="29"/>
    </location>
</feature>
<evidence type="ECO:0000313" key="3">
    <source>
        <dbReference type="EMBL" id="MFC4820835.1"/>
    </source>
</evidence>
<organism evidence="3 4">
    <name type="scientific">Dokdonella ginsengisoli</name>
    <dbReference type="NCBI Taxonomy" id="363846"/>
    <lineage>
        <taxon>Bacteria</taxon>
        <taxon>Pseudomonadati</taxon>
        <taxon>Pseudomonadota</taxon>
        <taxon>Gammaproteobacteria</taxon>
        <taxon>Lysobacterales</taxon>
        <taxon>Rhodanobacteraceae</taxon>
        <taxon>Dokdonella</taxon>
    </lineage>
</organism>
<dbReference type="InterPro" id="IPR046535">
    <property type="entry name" value="DUF6600"/>
</dbReference>